<dbReference type="AlphaFoldDB" id="W0SD62"/>
<feature type="transmembrane region" description="Helical" evidence="10">
    <location>
        <begin position="12"/>
        <end position="33"/>
    </location>
</feature>
<dbReference type="KEGG" id="shd:SUTH_01191"/>
<dbReference type="Proteomes" id="UP000031637">
    <property type="component" value="Chromosome"/>
</dbReference>
<keyword evidence="4" id="KW-0479">Metal-binding</keyword>
<keyword evidence="10" id="KW-0813">Transport</keyword>
<keyword evidence="10" id="KW-0249">Electron transport</keyword>
<evidence type="ECO:0000256" key="8">
    <source>
        <dbReference type="ARBA" id="ARBA00023136"/>
    </source>
</evidence>
<dbReference type="EMBL" id="AP012547">
    <property type="protein sequence ID" value="BAO28991.1"/>
    <property type="molecule type" value="Genomic_DNA"/>
</dbReference>
<keyword evidence="9" id="KW-1015">Disulfide bond</keyword>
<comment type="subcellular location">
    <subcellularLocation>
        <location evidence="1">Membrane</location>
        <topology evidence="1">Single-pass membrane protein</topology>
    </subcellularLocation>
</comment>
<dbReference type="InterPro" id="IPR017941">
    <property type="entry name" value="Rieske_2Fe-2S"/>
</dbReference>
<dbReference type="GO" id="GO:0016020">
    <property type="term" value="C:membrane"/>
    <property type="evidence" value="ECO:0007669"/>
    <property type="project" value="UniProtKB-SubCell"/>
</dbReference>
<comment type="subunit">
    <text evidence="11">The main subunits of complex b-c1 are: cytochrome b, cytochrome c1 and the Rieske protein.</text>
</comment>
<reference evidence="13 14" key="1">
    <citation type="journal article" date="2014" name="Syst. Appl. Microbiol.">
        <title>Complete genomes of freshwater sulfur oxidizers Sulfuricella denitrificans skB26 and Sulfuritalea hydrogenivorans sk43H: genetic insights into the sulfur oxidation pathway of betaproteobacteria.</title>
        <authorList>
            <person name="Watanabe T."/>
            <person name="Kojima H."/>
            <person name="Fukui M."/>
        </authorList>
    </citation>
    <scope>NUCLEOTIDE SEQUENCE [LARGE SCALE GENOMIC DNA]</scope>
    <source>
        <strain evidence="13">DSM22779</strain>
    </source>
</reference>
<keyword evidence="6" id="KW-0408">Iron</keyword>
<keyword evidence="3" id="KW-0001">2Fe-2S</keyword>
<dbReference type="GO" id="GO:0046872">
    <property type="term" value="F:metal ion binding"/>
    <property type="evidence" value="ECO:0007669"/>
    <property type="project" value="UniProtKB-KW"/>
</dbReference>
<protein>
    <recommendedName>
        <fullName evidence="10">Ubiquinol-cytochrome c reductase iron-sulfur subunit</fullName>
        <ecNumber evidence="10">7.1.1.8</ecNumber>
    </recommendedName>
</protein>
<name>W0SD62_9PROT</name>
<dbReference type="SUPFAM" id="SSF50022">
    <property type="entry name" value="ISP domain"/>
    <property type="match status" value="1"/>
</dbReference>
<evidence type="ECO:0000256" key="7">
    <source>
        <dbReference type="ARBA" id="ARBA00023014"/>
    </source>
</evidence>
<proteinExistence type="predicted"/>
<evidence type="ECO:0000256" key="1">
    <source>
        <dbReference type="ARBA" id="ARBA00004167"/>
    </source>
</evidence>
<dbReference type="PROSITE" id="PS51296">
    <property type="entry name" value="RIESKE"/>
    <property type="match status" value="1"/>
</dbReference>
<dbReference type="EC" id="7.1.1.8" evidence="10"/>
<keyword evidence="8 10" id="KW-0472">Membrane</keyword>
<dbReference type="RefSeq" id="WP_041097827.1">
    <property type="nucleotide sequence ID" value="NZ_AP012547.1"/>
</dbReference>
<evidence type="ECO:0000256" key="2">
    <source>
        <dbReference type="ARBA" id="ARBA00022692"/>
    </source>
</evidence>
<keyword evidence="7" id="KW-0411">Iron-sulfur</keyword>
<dbReference type="GO" id="GO:0051537">
    <property type="term" value="F:2 iron, 2 sulfur cluster binding"/>
    <property type="evidence" value="ECO:0007669"/>
    <property type="project" value="UniProtKB-KW"/>
</dbReference>
<feature type="domain" description="Rieske" evidence="12">
    <location>
        <begin position="88"/>
        <end position="177"/>
    </location>
</feature>
<dbReference type="PRINTS" id="PR00162">
    <property type="entry name" value="RIESKE"/>
</dbReference>
<keyword evidence="14" id="KW-1185">Reference proteome</keyword>
<dbReference type="HOGENOM" id="CLU_055690_0_2_4"/>
<accession>W0SD62</accession>
<evidence type="ECO:0000313" key="13">
    <source>
        <dbReference type="EMBL" id="BAO28991.1"/>
    </source>
</evidence>
<evidence type="ECO:0000256" key="4">
    <source>
        <dbReference type="ARBA" id="ARBA00022723"/>
    </source>
</evidence>
<keyword evidence="2 10" id="KW-0812">Transmembrane</keyword>
<dbReference type="NCBIfam" id="TIGR01416">
    <property type="entry name" value="Rieske_proteo"/>
    <property type="match status" value="1"/>
</dbReference>
<dbReference type="InterPro" id="IPR036922">
    <property type="entry name" value="Rieske_2Fe-2S_sf"/>
</dbReference>
<dbReference type="STRING" id="1223802.SUTH_01191"/>
<dbReference type="CDD" id="cd03470">
    <property type="entry name" value="Rieske_cytochrome_bc1"/>
    <property type="match status" value="1"/>
</dbReference>
<comment type="cofactor">
    <cofactor evidence="10">
        <name>[2Fe-2S] cluster</name>
        <dbReference type="ChEBI" id="CHEBI:190135"/>
    </cofactor>
    <text evidence="10">Binds 1 [2Fe-2S] cluster per subunit.</text>
</comment>
<evidence type="ECO:0000256" key="11">
    <source>
        <dbReference type="RuleBase" id="RU004497"/>
    </source>
</evidence>
<dbReference type="GO" id="GO:0008121">
    <property type="term" value="F:quinol-cytochrome-c reductase activity"/>
    <property type="evidence" value="ECO:0007669"/>
    <property type="project" value="UniProtKB-EC"/>
</dbReference>
<dbReference type="InterPro" id="IPR005805">
    <property type="entry name" value="Rieske_Fe-S_prot_C"/>
</dbReference>
<organism evidence="13 14">
    <name type="scientific">Sulfuritalea hydrogenivorans sk43H</name>
    <dbReference type="NCBI Taxonomy" id="1223802"/>
    <lineage>
        <taxon>Bacteria</taxon>
        <taxon>Pseudomonadati</taxon>
        <taxon>Pseudomonadota</taxon>
        <taxon>Betaproteobacteria</taxon>
        <taxon>Nitrosomonadales</taxon>
        <taxon>Sterolibacteriaceae</taxon>
        <taxon>Sulfuritalea</taxon>
    </lineage>
</organism>
<comment type="miscellaneous">
    <text evidence="10">The Rieske protein is a high potential 2Fe-2S protein.</text>
</comment>
<keyword evidence="5 10" id="KW-1133">Transmembrane helix</keyword>
<evidence type="ECO:0000259" key="12">
    <source>
        <dbReference type="PROSITE" id="PS51296"/>
    </source>
</evidence>
<evidence type="ECO:0000256" key="9">
    <source>
        <dbReference type="ARBA" id="ARBA00023157"/>
    </source>
</evidence>
<dbReference type="Pfam" id="PF00355">
    <property type="entry name" value="Rieske"/>
    <property type="match status" value="1"/>
</dbReference>
<dbReference type="Gene3D" id="2.102.10.10">
    <property type="entry name" value="Rieske [2Fe-2S] iron-sulphur domain"/>
    <property type="match status" value="1"/>
</dbReference>
<evidence type="ECO:0000313" key="14">
    <source>
        <dbReference type="Proteomes" id="UP000031637"/>
    </source>
</evidence>
<evidence type="ECO:0000256" key="10">
    <source>
        <dbReference type="RuleBase" id="RU004494"/>
    </source>
</evidence>
<dbReference type="InterPro" id="IPR014349">
    <property type="entry name" value="Rieske_Fe-S_prot"/>
</dbReference>
<comment type="catalytic activity">
    <reaction evidence="10">
        <text>a quinol + 2 Fe(III)-[cytochrome c](out) = a quinone + 2 Fe(II)-[cytochrome c](out) + 2 H(+)(out)</text>
        <dbReference type="Rhea" id="RHEA:11484"/>
        <dbReference type="Rhea" id="RHEA-COMP:10350"/>
        <dbReference type="Rhea" id="RHEA-COMP:14399"/>
        <dbReference type="ChEBI" id="CHEBI:15378"/>
        <dbReference type="ChEBI" id="CHEBI:24646"/>
        <dbReference type="ChEBI" id="CHEBI:29033"/>
        <dbReference type="ChEBI" id="CHEBI:29034"/>
        <dbReference type="ChEBI" id="CHEBI:132124"/>
        <dbReference type="EC" id="7.1.1.8"/>
    </reaction>
</comment>
<dbReference type="InterPro" id="IPR006317">
    <property type="entry name" value="Ubiquinol_cyt_c_Rdtase_Fe-S-su"/>
</dbReference>
<evidence type="ECO:0000256" key="6">
    <source>
        <dbReference type="ARBA" id="ARBA00023004"/>
    </source>
</evidence>
<dbReference type="PANTHER" id="PTHR10134">
    <property type="entry name" value="CYTOCHROME B-C1 COMPLEX SUBUNIT RIESKE, MITOCHONDRIAL"/>
    <property type="match status" value="1"/>
</dbReference>
<evidence type="ECO:0000256" key="5">
    <source>
        <dbReference type="ARBA" id="ARBA00022989"/>
    </source>
</evidence>
<sequence length="181" mass="19524">MSKDRNVGVDRRRLYMVGGLCVLGAGLGVANYLTSRPQPPAGNPLPVDFGDLPPGRLRTVDWHGRSVWLLRRSADDIAALAGYESELTDPASEHSLQPAACRNAHRSLRPELFVAIGQCTHQGCPPALRSGAGNRGEFLCPCHTSKFDLAGRVFRMGPAPANLVIPEYRLEGDSRVVIGEA</sequence>
<gene>
    <name evidence="13" type="ORF">SUTH_01191</name>
</gene>
<evidence type="ECO:0000256" key="3">
    <source>
        <dbReference type="ARBA" id="ARBA00022714"/>
    </source>
</evidence>